<dbReference type="InterPro" id="IPR009072">
    <property type="entry name" value="Histone-fold"/>
</dbReference>
<feature type="domain" description="Bromo" evidence="10">
    <location>
        <begin position="303"/>
        <end position="373"/>
    </location>
</feature>
<feature type="compositionally biased region" description="Acidic residues" evidence="9">
    <location>
        <begin position="147"/>
        <end position="161"/>
    </location>
</feature>
<evidence type="ECO:0000256" key="4">
    <source>
        <dbReference type="ARBA" id="ARBA00023117"/>
    </source>
</evidence>
<feature type="region of interest" description="Disordered" evidence="9">
    <location>
        <begin position="141"/>
        <end position="171"/>
    </location>
</feature>
<sequence length="924" mass="108334">MNQLAIFQFNDSRKLFKLAKLLNNQKFFENFLNDNQFNIINHILSLDNYEIWNQFLEGNCFIKYKNDKIEKPVLENIGSEGEETENKVESNENDGFEISKKLALHIRYLLWEKAIDFYYSKEIDPELKYAFEDDVPEKIEKPKVRELEDDYDDEDEEEEEKGEQQDNNLSFNSKNQLVLTIPLKEEKESEQDLNTEFNKVYHNFEYDRETLIKRRKLEQSNLQLDTQPKESTSSINLGVASTSLQHLLMTIQQKRDEIPLNDSELKTLFLDVRKNRGKWANDDRMGQEELYEACEKVVSDLRNYTEHSTFFLNKVSKREAPNYGLIIKKPMDLNTVMKKLKNLAYNSKNEFVDDLMLIWSNCLTYNADPKHFIRAHALAMQKKCLKLIPTIPDIKIKNRSDVQEEEEEEHVEGKSVKGRKTRHELKTEPEKKIATPINVEIIEETPGAISEEEVDEELKYEEDEEDNNWRYITSKSRANYCEQRASLFVHNNLNYNAHAITRKPSEMKNFSHYLNQEVVKKTDHLLEEDPYLIEYDISGGIPGLYNGISNEDLDKIENDLVESMLKTQNQEHNFIKGNNGLNKLYLENISEIQEIRKICFKISLIRQMQTQQFVHHTQMKQPEIPSLKEIDSPLIPEIQESCDEEINFAVIRKATSKIAMMTGFEKTESDAINCLANIAEQYLGNIAKTIKIKTENTSPNQLSNRNILLSTLLESGVTKPDDLYTFIKEKIIQIQVKLKTLRENLSNFLKDLLRPSLANFDEKNFDDNSEQFVTGDFSYDLQEDFFGFKELGLDKEFNMLSTSIPILLLHQRNQQQQFTKNKRNKFQDLENYKVLEMKQNDPNVIGILKPFYNKMIERSSNYYKKKNITSWEYLVEDELLPQKMRNIRPKISPTGKIGNIKKKIVANAFLLDEPNEIKQEIVNV</sequence>
<comment type="caution">
    <text evidence="11">The sequence shown here is derived from an EMBL/GenBank/DDBJ whole genome shotgun (WGS) entry which is preliminary data.</text>
</comment>
<dbReference type="GO" id="GO:0005634">
    <property type="term" value="C:nucleus"/>
    <property type="evidence" value="ECO:0007669"/>
    <property type="project" value="UniProtKB-SubCell"/>
</dbReference>
<dbReference type="Gene3D" id="1.20.920.10">
    <property type="entry name" value="Bromodomain-like"/>
    <property type="match status" value="1"/>
</dbReference>
<dbReference type="GO" id="GO:0006357">
    <property type="term" value="P:regulation of transcription by RNA polymerase II"/>
    <property type="evidence" value="ECO:0007669"/>
    <property type="project" value="UniProtKB-ARBA"/>
</dbReference>
<name>A0A9W4TTV8_9ASCO</name>
<dbReference type="Pfam" id="PF00439">
    <property type="entry name" value="Bromodomain"/>
    <property type="match status" value="1"/>
</dbReference>
<evidence type="ECO:0000313" key="12">
    <source>
        <dbReference type="Proteomes" id="UP001152885"/>
    </source>
</evidence>
<dbReference type="InterPro" id="IPR036427">
    <property type="entry name" value="Bromodomain-like_sf"/>
</dbReference>
<evidence type="ECO:0000256" key="3">
    <source>
        <dbReference type="ARBA" id="ARBA00023015"/>
    </source>
</evidence>
<dbReference type="PANTHER" id="PTHR47343">
    <property type="entry name" value="TRANSCRIPTIONAL ACTIVATOR SPT7"/>
    <property type="match status" value="1"/>
</dbReference>
<dbReference type="GO" id="GO:0046695">
    <property type="term" value="C:SLIK (SAGA-like) complex"/>
    <property type="evidence" value="ECO:0007669"/>
    <property type="project" value="InterPro"/>
</dbReference>
<dbReference type="InterPro" id="IPR037782">
    <property type="entry name" value="Spt7"/>
</dbReference>
<dbReference type="InterPro" id="IPR031498">
    <property type="entry name" value="Bromo_TP-like"/>
</dbReference>
<keyword evidence="3" id="KW-0805">Transcription regulation</keyword>
<keyword evidence="6" id="KW-0539">Nucleus</keyword>
<keyword evidence="2" id="KW-0597">Phosphoprotein</keyword>
<keyword evidence="4 8" id="KW-0103">Bromodomain</keyword>
<gene>
    <name evidence="11" type="ORF">CANVERA_P0801</name>
</gene>
<dbReference type="GO" id="GO:0046982">
    <property type="term" value="F:protein heterodimerization activity"/>
    <property type="evidence" value="ECO:0007669"/>
    <property type="project" value="InterPro"/>
</dbReference>
<dbReference type="GO" id="GO:0006325">
    <property type="term" value="P:chromatin organization"/>
    <property type="evidence" value="ECO:0007669"/>
    <property type="project" value="UniProtKB-ARBA"/>
</dbReference>
<dbReference type="FunFam" id="1.20.920.10:FF:000032">
    <property type="entry name" value="Transcriptional activator spt7"/>
    <property type="match status" value="1"/>
</dbReference>
<evidence type="ECO:0000256" key="9">
    <source>
        <dbReference type="SAM" id="MobiDB-lite"/>
    </source>
</evidence>
<dbReference type="InterPro" id="IPR001487">
    <property type="entry name" value="Bromodomain"/>
</dbReference>
<evidence type="ECO:0000313" key="11">
    <source>
        <dbReference type="EMBL" id="CAI5756285.1"/>
    </source>
</evidence>
<proteinExistence type="predicted"/>
<dbReference type="Proteomes" id="UP001152885">
    <property type="component" value="Unassembled WGS sequence"/>
</dbReference>
<evidence type="ECO:0000259" key="10">
    <source>
        <dbReference type="PROSITE" id="PS50014"/>
    </source>
</evidence>
<dbReference type="SMART" id="SM00297">
    <property type="entry name" value="BROMO"/>
    <property type="match status" value="1"/>
</dbReference>
<dbReference type="Pfam" id="PF17027">
    <property type="entry name" value="Bromo_TP_like"/>
    <property type="match status" value="1"/>
</dbReference>
<keyword evidence="12" id="KW-1185">Reference proteome</keyword>
<feature type="region of interest" description="Disordered" evidence="9">
    <location>
        <begin position="399"/>
        <end position="427"/>
    </location>
</feature>
<evidence type="ECO:0000256" key="8">
    <source>
        <dbReference type="PROSITE-ProRule" id="PRU00035"/>
    </source>
</evidence>
<reference evidence="11" key="1">
    <citation type="submission" date="2022-12" db="EMBL/GenBank/DDBJ databases">
        <authorList>
            <person name="Brejova B."/>
        </authorList>
    </citation>
    <scope>NUCLEOTIDE SEQUENCE</scope>
</reference>
<dbReference type="SUPFAM" id="SSF47370">
    <property type="entry name" value="Bromodomain"/>
    <property type="match status" value="1"/>
</dbReference>
<evidence type="ECO:0000256" key="2">
    <source>
        <dbReference type="ARBA" id="ARBA00022553"/>
    </source>
</evidence>
<dbReference type="GO" id="GO:0000124">
    <property type="term" value="C:SAGA complex"/>
    <property type="evidence" value="ECO:0007669"/>
    <property type="project" value="InterPro"/>
</dbReference>
<evidence type="ECO:0000256" key="6">
    <source>
        <dbReference type="ARBA" id="ARBA00023242"/>
    </source>
</evidence>
<organism evidence="11 12">
    <name type="scientific">Candida verbasci</name>
    <dbReference type="NCBI Taxonomy" id="1227364"/>
    <lineage>
        <taxon>Eukaryota</taxon>
        <taxon>Fungi</taxon>
        <taxon>Dikarya</taxon>
        <taxon>Ascomycota</taxon>
        <taxon>Saccharomycotina</taxon>
        <taxon>Pichiomycetes</taxon>
        <taxon>Debaryomycetaceae</taxon>
        <taxon>Candida/Lodderomyces clade</taxon>
        <taxon>Candida</taxon>
    </lineage>
</organism>
<dbReference type="PRINTS" id="PR00503">
    <property type="entry name" value="BROMODOMAIN"/>
</dbReference>
<dbReference type="AlphaFoldDB" id="A0A9W4TTV8"/>
<dbReference type="PANTHER" id="PTHR47343:SF1">
    <property type="entry name" value="TRANSCRIPTIONAL ACTIVATOR SPT7"/>
    <property type="match status" value="1"/>
</dbReference>
<evidence type="ECO:0000256" key="7">
    <source>
        <dbReference type="ARBA" id="ARBA00093633"/>
    </source>
</evidence>
<dbReference type="PROSITE" id="PS50014">
    <property type="entry name" value="BROMODOMAIN_2"/>
    <property type="match status" value="1"/>
</dbReference>
<dbReference type="GO" id="GO:0005198">
    <property type="term" value="F:structural molecule activity"/>
    <property type="evidence" value="ECO:0007669"/>
    <property type="project" value="TreeGrafter"/>
</dbReference>
<comment type="subcellular location">
    <subcellularLocation>
        <location evidence="1">Nucleus</location>
    </subcellularLocation>
</comment>
<protein>
    <recommendedName>
        <fullName evidence="7">SAGA complex subunit Spt7</fullName>
    </recommendedName>
</protein>
<accession>A0A9W4TTV8</accession>
<evidence type="ECO:0000256" key="5">
    <source>
        <dbReference type="ARBA" id="ARBA00023163"/>
    </source>
</evidence>
<keyword evidence="5" id="KW-0804">Transcription</keyword>
<dbReference type="Gene3D" id="1.10.20.10">
    <property type="entry name" value="Histone, subunit A"/>
    <property type="match status" value="1"/>
</dbReference>
<evidence type="ECO:0000256" key="1">
    <source>
        <dbReference type="ARBA" id="ARBA00004123"/>
    </source>
</evidence>
<dbReference type="OrthoDB" id="21449at2759"/>
<dbReference type="EMBL" id="CANTUO010000001">
    <property type="protein sequence ID" value="CAI5756285.1"/>
    <property type="molecule type" value="Genomic_DNA"/>
</dbReference>